<dbReference type="CTD" id="8572053"/>
<keyword evidence="2" id="KW-1185">Reference proteome</keyword>
<dbReference type="RefSeq" id="XP_002630537.1">
    <property type="nucleotide sequence ID" value="XM_002630491.1"/>
</dbReference>
<reference evidence="1 2" key="2">
    <citation type="journal article" date="2011" name="PLoS Genet.">
        <title>Caenorhabditis briggsae recombinant inbred line genotypes reveal inter-strain incompatibility and the evolution of recombination.</title>
        <authorList>
            <person name="Ross J.A."/>
            <person name="Koboldt D.C."/>
            <person name="Staisch J.E."/>
            <person name="Chamberlin H.M."/>
            <person name="Gupta B.P."/>
            <person name="Miller R.D."/>
            <person name="Baird S.E."/>
            <person name="Haag E.S."/>
        </authorList>
    </citation>
    <scope>NUCLEOTIDE SEQUENCE [LARGE SCALE GENOMIC DNA]</scope>
    <source>
        <strain evidence="1 2">AF16</strain>
    </source>
</reference>
<dbReference type="HOGENOM" id="CLU_2690032_0_0_1"/>
<reference evidence="1 2" key="1">
    <citation type="journal article" date="2003" name="PLoS Biol.">
        <title>The genome sequence of Caenorhabditis briggsae: a platform for comparative genomics.</title>
        <authorList>
            <person name="Stein L.D."/>
            <person name="Bao Z."/>
            <person name="Blasiar D."/>
            <person name="Blumenthal T."/>
            <person name="Brent M.R."/>
            <person name="Chen N."/>
            <person name="Chinwalla A."/>
            <person name="Clarke L."/>
            <person name="Clee C."/>
            <person name="Coghlan A."/>
            <person name="Coulson A."/>
            <person name="D'Eustachio P."/>
            <person name="Fitch D.H."/>
            <person name="Fulton L.A."/>
            <person name="Fulton R.E."/>
            <person name="Griffiths-Jones S."/>
            <person name="Harris T.W."/>
            <person name="Hillier L.W."/>
            <person name="Kamath R."/>
            <person name="Kuwabara P.E."/>
            <person name="Mardis E.R."/>
            <person name="Marra M.A."/>
            <person name="Miner T.L."/>
            <person name="Minx P."/>
            <person name="Mullikin J.C."/>
            <person name="Plumb R.W."/>
            <person name="Rogers J."/>
            <person name="Schein J.E."/>
            <person name="Sohrmann M."/>
            <person name="Spieth J."/>
            <person name="Stajich J.E."/>
            <person name="Wei C."/>
            <person name="Willey D."/>
            <person name="Wilson R.K."/>
            <person name="Durbin R."/>
            <person name="Waterston R.H."/>
        </authorList>
    </citation>
    <scope>NUCLEOTIDE SEQUENCE [LARGE SCALE GENOMIC DNA]</scope>
    <source>
        <strain evidence="1 2">AF16</strain>
    </source>
</reference>
<gene>
    <name evidence="1" type="ORF">CBG12978</name>
    <name evidence="1" type="ORF">CBG_12978</name>
</gene>
<dbReference type="Proteomes" id="UP000008549">
    <property type="component" value="Unassembled WGS sequence"/>
</dbReference>
<dbReference type="STRING" id="6238.A8XGT4"/>
<dbReference type="eggNOG" id="ENOG502TJ66">
    <property type="taxonomic scope" value="Eukaryota"/>
</dbReference>
<protein>
    <submittedName>
        <fullName evidence="1">Protein CBG12978</fullName>
    </submittedName>
</protein>
<sequence>MTYPSAVTFPMSLPLIMTNSAIGLPPTRINRRRSTKALHDFFSRPFTQSTRILNCVDIIKALIMFSDILQKLTV</sequence>
<evidence type="ECO:0000313" key="1">
    <source>
        <dbReference type="EMBL" id="CAP31858.1"/>
    </source>
</evidence>
<dbReference type="EMBL" id="HE600938">
    <property type="protein sequence ID" value="CAP31858.1"/>
    <property type="molecule type" value="Genomic_DNA"/>
</dbReference>
<dbReference type="KEGG" id="cbr:CBG_12978"/>
<evidence type="ECO:0000313" key="2">
    <source>
        <dbReference type="Proteomes" id="UP000008549"/>
    </source>
</evidence>
<dbReference type="InParanoid" id="A8XGT4"/>
<organism evidence="1 2">
    <name type="scientific">Caenorhabditis briggsae</name>
    <dbReference type="NCBI Taxonomy" id="6238"/>
    <lineage>
        <taxon>Eukaryota</taxon>
        <taxon>Metazoa</taxon>
        <taxon>Ecdysozoa</taxon>
        <taxon>Nematoda</taxon>
        <taxon>Chromadorea</taxon>
        <taxon>Rhabditida</taxon>
        <taxon>Rhabditina</taxon>
        <taxon>Rhabditomorpha</taxon>
        <taxon>Rhabditoidea</taxon>
        <taxon>Rhabditidae</taxon>
        <taxon>Peloderinae</taxon>
        <taxon>Caenorhabditis</taxon>
    </lineage>
</organism>
<accession>A8XGT4</accession>
<proteinExistence type="predicted"/>
<dbReference type="AlphaFoldDB" id="A8XGT4"/>
<name>A8XGT4_CAEBR</name>
<dbReference type="GeneID" id="8572053"/>